<gene>
    <name evidence="1" type="primary">9</name>
    <name evidence="1" type="ORF">DET7_9</name>
</gene>
<reference evidence="1 2" key="1">
    <citation type="journal article" date="2015" name="Genome Announc.">
        <title>Genome Sequence of Salmonella enterica Phage Det7.</title>
        <authorList>
            <person name="Casjens S.R."/>
            <person name="Jacobs-Sera D."/>
            <person name="Hatfull G.F."/>
            <person name="Hendrix R.W."/>
        </authorList>
    </citation>
    <scope>NUCLEOTIDE SEQUENCE [LARGE SCALE GENOMIC DNA]</scope>
</reference>
<sequence>MSAIDIVRAVIDGDTDTAVAECNMELDARSQELLNQGTAYVLDSIAADMNSNNDGQ</sequence>
<keyword evidence="2" id="KW-1185">Reference proteome</keyword>
<protein>
    <submittedName>
        <fullName evidence="1">Uncharacterized protein</fullName>
    </submittedName>
</protein>
<evidence type="ECO:0000313" key="1">
    <source>
        <dbReference type="EMBL" id="AJQ20828.1"/>
    </source>
</evidence>
<dbReference type="GeneID" id="24366554"/>
<organism evidence="1 2">
    <name type="scientific">Salmonella phage Det7</name>
    <dbReference type="NCBI Taxonomy" id="454798"/>
    <lineage>
        <taxon>Viruses</taxon>
        <taxon>Duplodnaviria</taxon>
        <taxon>Heunggongvirae</taxon>
        <taxon>Uroviricota</taxon>
        <taxon>Caudoviricetes</taxon>
        <taxon>Pantevenvirales</taxon>
        <taxon>Ackermannviridae</taxon>
        <taxon>Cvivirinae</taxon>
        <taxon>Kuttervirus</taxon>
        <taxon>Kuttervirus Det7</taxon>
    </lineage>
</organism>
<accession>A0A0C5Q347</accession>
<dbReference type="RefSeq" id="YP_009140186.1">
    <property type="nucleotide sequence ID" value="NC_027119.1"/>
</dbReference>
<name>A0A0C5Q347_9CAUD</name>
<evidence type="ECO:0000313" key="2">
    <source>
        <dbReference type="Proteomes" id="UP000032405"/>
    </source>
</evidence>
<dbReference type="KEGG" id="vg:24366554"/>
<dbReference type="EMBL" id="KP797973">
    <property type="protein sequence ID" value="AJQ20828.1"/>
    <property type="molecule type" value="Genomic_DNA"/>
</dbReference>
<dbReference type="Proteomes" id="UP000032405">
    <property type="component" value="Segment"/>
</dbReference>
<proteinExistence type="predicted"/>